<name>A0ABW1URC1_9LACO</name>
<evidence type="ECO:0000256" key="6">
    <source>
        <dbReference type="RuleBase" id="RU000489"/>
    </source>
</evidence>
<keyword evidence="3 6" id="KW-0378">Hydrolase</keyword>
<dbReference type="InterPro" id="IPR017853">
    <property type="entry name" value="GH"/>
</dbReference>
<gene>
    <name evidence="9" type="ORF">ACFQHW_08120</name>
</gene>
<accession>A0ABW1URC1</accession>
<dbReference type="Gene3D" id="3.10.50.10">
    <property type="match status" value="1"/>
</dbReference>
<dbReference type="PROSITE" id="PS01095">
    <property type="entry name" value="GH18_1"/>
    <property type="match status" value="1"/>
</dbReference>
<dbReference type="PANTHER" id="PTHR11177">
    <property type="entry name" value="CHITINASE"/>
    <property type="match status" value="1"/>
</dbReference>
<keyword evidence="5 6" id="KW-0326">Glycosidase</keyword>
<comment type="catalytic activity">
    <reaction evidence="1">
        <text>Random endo-hydrolysis of N-acetyl-beta-D-glucosaminide (1-&gt;4)-beta-linkages in chitin and chitodextrins.</text>
        <dbReference type="EC" id="3.2.1.14"/>
    </reaction>
</comment>
<dbReference type="SUPFAM" id="SSF51445">
    <property type="entry name" value="(Trans)glycosidases"/>
    <property type="match status" value="1"/>
</dbReference>
<dbReference type="EMBL" id="JBHSSM010000018">
    <property type="protein sequence ID" value="MFC6315526.1"/>
    <property type="molecule type" value="Genomic_DNA"/>
</dbReference>
<evidence type="ECO:0000256" key="1">
    <source>
        <dbReference type="ARBA" id="ARBA00000822"/>
    </source>
</evidence>
<dbReference type="InterPro" id="IPR050314">
    <property type="entry name" value="Glycosyl_Hydrlase_18"/>
</dbReference>
<evidence type="ECO:0000259" key="8">
    <source>
        <dbReference type="PROSITE" id="PS51910"/>
    </source>
</evidence>
<evidence type="ECO:0000256" key="3">
    <source>
        <dbReference type="ARBA" id="ARBA00022801"/>
    </source>
</evidence>
<evidence type="ECO:0000256" key="4">
    <source>
        <dbReference type="ARBA" id="ARBA00023024"/>
    </source>
</evidence>
<evidence type="ECO:0000256" key="2">
    <source>
        <dbReference type="ARBA" id="ARBA00012729"/>
    </source>
</evidence>
<evidence type="ECO:0000256" key="7">
    <source>
        <dbReference type="RuleBase" id="RU004453"/>
    </source>
</evidence>
<protein>
    <recommendedName>
        <fullName evidence="2">chitinase</fullName>
        <ecNumber evidence="2">3.2.1.14</ecNumber>
    </recommendedName>
</protein>
<comment type="caution">
    <text evidence="9">The sequence shown here is derived from an EMBL/GenBank/DDBJ whole genome shotgun (WGS) entry which is preliminary data.</text>
</comment>
<proteinExistence type="inferred from homology"/>
<organism evidence="9 10">
    <name type="scientific">Lapidilactobacillus achengensis</name>
    <dbReference type="NCBI Taxonomy" id="2486000"/>
    <lineage>
        <taxon>Bacteria</taxon>
        <taxon>Bacillati</taxon>
        <taxon>Bacillota</taxon>
        <taxon>Bacilli</taxon>
        <taxon>Lactobacillales</taxon>
        <taxon>Lactobacillaceae</taxon>
        <taxon>Lapidilactobacillus</taxon>
    </lineage>
</organism>
<dbReference type="PANTHER" id="PTHR11177:SF317">
    <property type="entry name" value="CHITINASE 12-RELATED"/>
    <property type="match status" value="1"/>
</dbReference>
<keyword evidence="4" id="KW-0624">Polysaccharide degradation</keyword>
<dbReference type="SMART" id="SM00636">
    <property type="entry name" value="Glyco_18"/>
    <property type="match status" value="1"/>
</dbReference>
<comment type="similarity">
    <text evidence="7">Belongs to the glycosyl hydrolase 18 family.</text>
</comment>
<feature type="domain" description="GH18" evidence="8">
    <location>
        <begin position="2"/>
        <end position="345"/>
    </location>
</feature>
<dbReference type="InterPro" id="IPR029070">
    <property type="entry name" value="Chitinase_insertion_sf"/>
</dbReference>
<dbReference type="RefSeq" id="WP_164511116.1">
    <property type="nucleotide sequence ID" value="NZ_JBHSSM010000018.1"/>
</dbReference>
<dbReference type="Gene3D" id="3.20.20.80">
    <property type="entry name" value="Glycosidases"/>
    <property type="match status" value="1"/>
</dbReference>
<dbReference type="GO" id="GO:0016787">
    <property type="term" value="F:hydrolase activity"/>
    <property type="evidence" value="ECO:0007669"/>
    <property type="project" value="UniProtKB-KW"/>
</dbReference>
<dbReference type="SUPFAM" id="SSF54556">
    <property type="entry name" value="Chitinase insertion domain"/>
    <property type="match status" value="1"/>
</dbReference>
<dbReference type="InterPro" id="IPR001579">
    <property type="entry name" value="Glyco_hydro_18_chit_AS"/>
</dbReference>
<keyword evidence="4" id="KW-0146">Chitin degradation</keyword>
<sequence>MTEVIVYLDDNSTWTQAEIPWQNLTCINYAFGKISGTTIVPELKKIGLINGLKRAHPELRTCLSIGGWSTEGFSDGVATAASRQALVASIVAYCQRYDFDGVDLDWEYPGMDLAGIKARPDDAAHFLAFVQALRQALDQAENDHSRRYWLTAAIGAAKPLLDTMSPDDDYHYLDYLDFVNVMTYDLRGSWTHEASHHTNLFSYGDTDFTALSADQAVLNLLAKGVSPDKIVIGAASYSRDWFGFPSETTSGLGAVAATLGTATTDYNQLRQLIATHPEFYHWDEQAQAPYYFDGQRFSSFDDVRSIKAKADYIRQHQLRGMMFWEYSLDHSGELLATAAAELRAPNQGS</sequence>
<dbReference type="Pfam" id="PF00704">
    <property type="entry name" value="Glyco_hydro_18"/>
    <property type="match status" value="1"/>
</dbReference>
<evidence type="ECO:0000313" key="10">
    <source>
        <dbReference type="Proteomes" id="UP001596310"/>
    </source>
</evidence>
<reference evidence="10" key="1">
    <citation type="journal article" date="2019" name="Int. J. Syst. Evol. Microbiol.">
        <title>The Global Catalogue of Microorganisms (GCM) 10K type strain sequencing project: providing services to taxonomists for standard genome sequencing and annotation.</title>
        <authorList>
            <consortium name="The Broad Institute Genomics Platform"/>
            <consortium name="The Broad Institute Genome Sequencing Center for Infectious Disease"/>
            <person name="Wu L."/>
            <person name="Ma J."/>
        </authorList>
    </citation>
    <scope>NUCLEOTIDE SEQUENCE [LARGE SCALE GENOMIC DNA]</scope>
    <source>
        <strain evidence="10">CCM 8897</strain>
    </source>
</reference>
<keyword evidence="4" id="KW-0119">Carbohydrate metabolism</keyword>
<evidence type="ECO:0000313" key="9">
    <source>
        <dbReference type="EMBL" id="MFC6315526.1"/>
    </source>
</evidence>
<dbReference type="PROSITE" id="PS51910">
    <property type="entry name" value="GH18_2"/>
    <property type="match status" value="1"/>
</dbReference>
<dbReference type="CDD" id="cd06548">
    <property type="entry name" value="GH18_chitinase"/>
    <property type="match status" value="1"/>
</dbReference>
<dbReference type="Proteomes" id="UP001596310">
    <property type="component" value="Unassembled WGS sequence"/>
</dbReference>
<dbReference type="InterPro" id="IPR011583">
    <property type="entry name" value="Chitinase_II/V-like_cat"/>
</dbReference>
<dbReference type="EC" id="3.2.1.14" evidence="2"/>
<evidence type="ECO:0000256" key="5">
    <source>
        <dbReference type="ARBA" id="ARBA00023295"/>
    </source>
</evidence>
<dbReference type="InterPro" id="IPR001223">
    <property type="entry name" value="Glyco_hydro18_cat"/>
</dbReference>
<keyword evidence="10" id="KW-1185">Reference proteome</keyword>